<gene>
    <name evidence="2" type="ORF">SAMN05444405_10435</name>
</gene>
<dbReference type="EMBL" id="FQTV01000004">
    <property type="protein sequence ID" value="SHE92750.1"/>
    <property type="molecule type" value="Genomic_DNA"/>
</dbReference>
<evidence type="ECO:0000313" key="3">
    <source>
        <dbReference type="Proteomes" id="UP000184509"/>
    </source>
</evidence>
<reference evidence="2 3" key="1">
    <citation type="submission" date="2016-11" db="EMBL/GenBank/DDBJ databases">
        <authorList>
            <person name="Jaros S."/>
            <person name="Januszkiewicz K."/>
            <person name="Wedrychowicz H."/>
        </authorList>
    </citation>
    <scope>NUCLEOTIDE SEQUENCE [LARGE SCALE GENOMIC DNA]</scope>
    <source>
        <strain evidence="2 3">DSM 26991</strain>
    </source>
</reference>
<accession>A0A1M4XH68</accession>
<evidence type="ECO:0000313" key="2">
    <source>
        <dbReference type="EMBL" id="SHE92750.1"/>
    </source>
</evidence>
<feature type="compositionally biased region" description="Polar residues" evidence="1">
    <location>
        <begin position="1"/>
        <end position="13"/>
    </location>
</feature>
<dbReference type="AlphaFoldDB" id="A0A1M4XH68"/>
<protein>
    <submittedName>
        <fullName evidence="2">Uncharacterized protein</fullName>
    </submittedName>
</protein>
<dbReference type="Proteomes" id="UP000184509">
    <property type="component" value="Unassembled WGS sequence"/>
</dbReference>
<sequence length="60" mass="6918">MPMKYNITQPTNQQKKDKRNNKVKGELKPSLQTLTFLKMFARNYHVEPSMPDGLQGIILG</sequence>
<organism evidence="2 3">
    <name type="scientific">Bacteroides luti</name>
    <dbReference type="NCBI Taxonomy" id="1297750"/>
    <lineage>
        <taxon>Bacteria</taxon>
        <taxon>Pseudomonadati</taxon>
        <taxon>Bacteroidota</taxon>
        <taxon>Bacteroidia</taxon>
        <taxon>Bacteroidales</taxon>
        <taxon>Bacteroidaceae</taxon>
        <taxon>Bacteroides</taxon>
    </lineage>
</organism>
<name>A0A1M4XH68_9BACE</name>
<evidence type="ECO:0000256" key="1">
    <source>
        <dbReference type="SAM" id="MobiDB-lite"/>
    </source>
</evidence>
<dbReference type="STRING" id="1297750.SAMN05444405_10435"/>
<proteinExistence type="predicted"/>
<keyword evidence="3" id="KW-1185">Reference proteome</keyword>
<feature type="region of interest" description="Disordered" evidence="1">
    <location>
        <begin position="1"/>
        <end position="24"/>
    </location>
</feature>